<evidence type="ECO:0000256" key="1">
    <source>
        <dbReference type="SAM" id="Phobius"/>
    </source>
</evidence>
<keyword evidence="1" id="KW-1133">Transmembrane helix</keyword>
<reference evidence="2" key="1">
    <citation type="submission" date="2024-07" db="EMBL/GenBank/DDBJ databases">
        <authorList>
            <person name="Yu S.T."/>
        </authorList>
    </citation>
    <scope>NUCLEOTIDE SEQUENCE</scope>
    <source>
        <strain evidence="2">R08</strain>
    </source>
</reference>
<dbReference type="EMBL" id="CP163431">
    <property type="protein sequence ID" value="XDQ03512.1"/>
    <property type="molecule type" value="Genomic_DNA"/>
</dbReference>
<dbReference type="AlphaFoldDB" id="A0AB39MB51"/>
<feature type="transmembrane region" description="Helical" evidence="1">
    <location>
        <begin position="179"/>
        <end position="200"/>
    </location>
</feature>
<name>A0AB39MB51_9ACTN</name>
<feature type="transmembrane region" description="Helical" evidence="1">
    <location>
        <begin position="212"/>
        <end position="233"/>
    </location>
</feature>
<feature type="transmembrane region" description="Helical" evidence="1">
    <location>
        <begin position="33"/>
        <end position="52"/>
    </location>
</feature>
<feature type="transmembrane region" description="Helical" evidence="1">
    <location>
        <begin position="301"/>
        <end position="324"/>
    </location>
</feature>
<proteinExistence type="predicted"/>
<feature type="transmembrane region" description="Helical" evidence="1">
    <location>
        <begin position="138"/>
        <end position="159"/>
    </location>
</feature>
<keyword evidence="1" id="KW-0472">Membrane</keyword>
<organism evidence="2">
    <name type="scientific">Streptomyces sp. R08</name>
    <dbReference type="NCBI Taxonomy" id="3238624"/>
    <lineage>
        <taxon>Bacteria</taxon>
        <taxon>Bacillati</taxon>
        <taxon>Actinomycetota</taxon>
        <taxon>Actinomycetes</taxon>
        <taxon>Kitasatosporales</taxon>
        <taxon>Streptomycetaceae</taxon>
        <taxon>Streptomyces</taxon>
    </lineage>
</organism>
<gene>
    <name evidence="2" type="ORF">AB5J58_26665</name>
</gene>
<sequence length="343" mass="36523">MTALATPAPPAAARRPARPHLLRWLIRLHRPALLGWLGLVLVLGGLLLWLGGPLTDASAAAWKQYAACSPGHECRYDASAIGRYKDWYTYTTVAVLAVPFLVAAWSGATLTSRELENGTAQLAWTQSISPARWLAFKLAVPAVLIAVGSGLLVGLHHWAWSRSQGRIDTAKSWYDVGTYAANGTATAAMALAGLAIGALFGLRKPNSLGSMVGSLAGTGLLWSVMAIATPHLWPTVTQLSSLKRDRPAGSGLVLEQGLVTSTGTHIADPQCGTIDYAPCKAVYTKLDAVSYYNEFHPQSHYWPLQLTATAIILAVTAALTVVAFRLLKRRTGPTAPARKEAAV</sequence>
<evidence type="ECO:0000313" key="2">
    <source>
        <dbReference type="EMBL" id="XDQ03512.1"/>
    </source>
</evidence>
<accession>A0AB39MB51</accession>
<protein>
    <submittedName>
        <fullName evidence="2">ABC transporter permease</fullName>
    </submittedName>
</protein>
<keyword evidence="1" id="KW-0812">Transmembrane</keyword>
<dbReference type="RefSeq" id="WP_369189381.1">
    <property type="nucleotide sequence ID" value="NZ_CP163431.1"/>
</dbReference>
<feature type="transmembrane region" description="Helical" evidence="1">
    <location>
        <begin position="87"/>
        <end position="105"/>
    </location>
</feature>